<gene>
    <name evidence="5" type="ORF">SLS60_000203</name>
</gene>
<keyword evidence="1" id="KW-0479">Metal-binding</keyword>
<sequence length="1070" mass="117629">MECCLNTSTRASSPSSFSLSVAASPEVINTPDTQKSVLFDEDIAADPLDIGENASPSFIMVVGGLGYIGSHTVLELMKADYNVLVVDDLSNSYENVLHRIKALAIEHCAVLSKPVPALHFQQLDYRSPRMRSILANYSSYSICNKPAATSSARFPYSTLQRTDSGIDMEPEDAPGPVVERQSRITGVIHFAAYKSVEESIRMPLKYYMNNVCGMVEFLGLLEEFGIKNFVFSSSATVYGESANCGAPLREELCVHHPETFRDNDGNELQAIPGVMGLTSPYGRSKFMCESILADIARSDATWSITALRYFNPVGCHESGLLGEDPRQKPSNLIPVIATVLTGAKPVLDIFGTDWNTPDGTAVRDFIHVVDLAQGHIAALAASAAGRVKAPFRAYNLDSPPSMASQPYPLANMPGSAAVDPAFWAQAQDSADSSPLALHLSPPGSSTAHASQHSNTPPALTPKSDNERKDSQTDQQNDQQNGQQGGQNASQARTSVAVACVPCRSRHLKCDGGVRCSRCRADGVDCTYIKSRRGWKGKRKKPGENGAPAAPVQEVNALPSGPILNTNLTPTSHQSLSPEYAFANELALANQLSTTQSIGLITPPSATSQLNLNGSQRLNKFGHLGPPTPIQAFYHYFYNSHPFLLPQLQLMQLFKDRRAPLLEYAVQYLGSCYLAEVPTDMYKEAMNRTIDSGHFTRDGFSVQALILYAVGLHANNEVPRSAQIFGLVQNLVLELGMHRMDYALIHGNNDRILEESWRRTWWSSYTVNGMLTAVNPGVQFRLKDIATDVPLPCEDHQYFSGAIPYPHTLQEYDDSAFAPEEIIFSSFTYLIDAIRILGKVFEVARLDSQFEYHAVDVVDSYLVNWRLHLPANKLEIVNNDGVIDEVLFQAHMVNAGSTIMLHRPRSNLGFGRVENVNICVQPGQVLLPTQTREIHTAKCLTSAENISSLIKLPGQLIYHTPFFTCVVVMASVVHLSYWSFLVPDGQDDIIKQSIRLDVGTLQQYGHTWDIAHVVLGQVRGVAHTLWNSKKAMSIHLWNNIANDEVIRTVIEEGATVPVQQYNQLIAPMLKS</sequence>
<dbReference type="SUPFAM" id="SSF57701">
    <property type="entry name" value="Zn2/Cys6 DNA-binding domain"/>
    <property type="match status" value="1"/>
</dbReference>
<evidence type="ECO:0000256" key="2">
    <source>
        <dbReference type="ARBA" id="ARBA00023242"/>
    </source>
</evidence>
<accession>A0ABR3S5J8</accession>
<protein>
    <recommendedName>
        <fullName evidence="4">Zn(2)-C6 fungal-type domain-containing protein</fullName>
    </recommendedName>
</protein>
<evidence type="ECO:0000256" key="1">
    <source>
        <dbReference type="ARBA" id="ARBA00022723"/>
    </source>
</evidence>
<keyword evidence="2" id="KW-0539">Nucleus</keyword>
<feature type="compositionally biased region" description="Polar residues" evidence="3">
    <location>
        <begin position="442"/>
        <end position="457"/>
    </location>
</feature>
<evidence type="ECO:0000313" key="6">
    <source>
        <dbReference type="Proteomes" id="UP001521785"/>
    </source>
</evidence>
<dbReference type="Gene3D" id="3.40.50.720">
    <property type="entry name" value="NAD(P)-binding Rossmann-like Domain"/>
    <property type="match status" value="2"/>
</dbReference>
<dbReference type="Gene3D" id="4.10.240.10">
    <property type="entry name" value="Zn(2)-C6 fungal-type DNA-binding domain"/>
    <property type="match status" value="1"/>
</dbReference>
<dbReference type="InterPro" id="IPR001509">
    <property type="entry name" value="Epimerase_deHydtase"/>
</dbReference>
<comment type="caution">
    <text evidence="5">The sequence shown here is derived from an EMBL/GenBank/DDBJ whole genome shotgun (WGS) entry which is preliminary data.</text>
</comment>
<dbReference type="Gene3D" id="3.90.25.10">
    <property type="entry name" value="UDP-galactose 4-epimerase, domain 1"/>
    <property type="match status" value="1"/>
</dbReference>
<dbReference type="Pfam" id="PF01370">
    <property type="entry name" value="Epimerase"/>
    <property type="match status" value="2"/>
</dbReference>
<name>A0ABR3S5J8_9PLEO</name>
<feature type="compositionally biased region" description="Low complexity" evidence="3">
    <location>
        <begin position="472"/>
        <end position="489"/>
    </location>
</feature>
<dbReference type="EMBL" id="JAKJXO020000001">
    <property type="protein sequence ID" value="KAL1611980.1"/>
    <property type="molecule type" value="Genomic_DNA"/>
</dbReference>
<dbReference type="PANTHER" id="PTHR47431:SF1">
    <property type="entry name" value="ZN(II)2CYS6 TRANSCRIPTION FACTOR (EUROFUNG)"/>
    <property type="match status" value="1"/>
</dbReference>
<dbReference type="PROSITE" id="PS00463">
    <property type="entry name" value="ZN2_CY6_FUNGAL_1"/>
    <property type="match status" value="1"/>
</dbReference>
<dbReference type="CDD" id="cd00067">
    <property type="entry name" value="GAL4"/>
    <property type="match status" value="1"/>
</dbReference>
<organism evidence="5 6">
    <name type="scientific">Paraconiothyrium brasiliense</name>
    <dbReference type="NCBI Taxonomy" id="300254"/>
    <lineage>
        <taxon>Eukaryota</taxon>
        <taxon>Fungi</taxon>
        <taxon>Dikarya</taxon>
        <taxon>Ascomycota</taxon>
        <taxon>Pezizomycotina</taxon>
        <taxon>Dothideomycetes</taxon>
        <taxon>Pleosporomycetidae</taxon>
        <taxon>Pleosporales</taxon>
        <taxon>Massarineae</taxon>
        <taxon>Didymosphaeriaceae</taxon>
        <taxon>Paraconiothyrium</taxon>
    </lineage>
</organism>
<dbReference type="Proteomes" id="UP001521785">
    <property type="component" value="Unassembled WGS sequence"/>
</dbReference>
<dbReference type="InterPro" id="IPR036864">
    <property type="entry name" value="Zn2-C6_fun-type_DNA-bd_sf"/>
</dbReference>
<dbReference type="InterPro" id="IPR001138">
    <property type="entry name" value="Zn2Cys6_DnaBD"/>
</dbReference>
<dbReference type="PROSITE" id="PS50048">
    <property type="entry name" value="ZN2_CY6_FUNGAL_2"/>
    <property type="match status" value="1"/>
</dbReference>
<dbReference type="InterPro" id="IPR036291">
    <property type="entry name" value="NAD(P)-bd_dom_sf"/>
</dbReference>
<dbReference type="SMART" id="SM00066">
    <property type="entry name" value="GAL4"/>
    <property type="match status" value="1"/>
</dbReference>
<evidence type="ECO:0000313" key="5">
    <source>
        <dbReference type="EMBL" id="KAL1611980.1"/>
    </source>
</evidence>
<proteinExistence type="predicted"/>
<keyword evidence="6" id="KW-1185">Reference proteome</keyword>
<feature type="region of interest" description="Disordered" evidence="3">
    <location>
        <begin position="433"/>
        <end position="489"/>
    </location>
</feature>
<dbReference type="Pfam" id="PF04082">
    <property type="entry name" value="Fungal_trans"/>
    <property type="match status" value="1"/>
</dbReference>
<feature type="domain" description="Zn(2)-C6 fungal-type" evidence="4">
    <location>
        <begin position="498"/>
        <end position="527"/>
    </location>
</feature>
<dbReference type="Pfam" id="PF00172">
    <property type="entry name" value="Zn_clus"/>
    <property type="match status" value="1"/>
</dbReference>
<dbReference type="InterPro" id="IPR007219">
    <property type="entry name" value="XnlR_reg_dom"/>
</dbReference>
<dbReference type="CDD" id="cd12148">
    <property type="entry name" value="fungal_TF_MHR"/>
    <property type="match status" value="1"/>
</dbReference>
<dbReference type="PANTHER" id="PTHR47431">
    <property type="entry name" value="ZN(II)2CYS6 TRANSCRIPTION FACTOR (EUROFUNG)-RELATED"/>
    <property type="match status" value="1"/>
</dbReference>
<reference evidence="5 6" key="1">
    <citation type="submission" date="2024-02" db="EMBL/GenBank/DDBJ databases">
        <title>De novo assembly and annotation of 12 fungi associated with fruit tree decline syndrome in Ontario, Canada.</title>
        <authorList>
            <person name="Sulman M."/>
            <person name="Ellouze W."/>
            <person name="Ilyukhin E."/>
        </authorList>
    </citation>
    <scope>NUCLEOTIDE SEQUENCE [LARGE SCALE GENOMIC DNA]</scope>
    <source>
        <strain evidence="5 6">M42-189</strain>
    </source>
</reference>
<evidence type="ECO:0000256" key="3">
    <source>
        <dbReference type="SAM" id="MobiDB-lite"/>
    </source>
</evidence>
<dbReference type="SUPFAM" id="SSF51735">
    <property type="entry name" value="NAD(P)-binding Rossmann-fold domains"/>
    <property type="match status" value="1"/>
</dbReference>
<evidence type="ECO:0000259" key="4">
    <source>
        <dbReference type="PROSITE" id="PS50048"/>
    </source>
</evidence>